<evidence type="ECO:0000313" key="1">
    <source>
        <dbReference type="EMBL" id="KTF07571.1"/>
    </source>
</evidence>
<organism evidence="1">
    <name type="scientific">marine sediment metagenome</name>
    <dbReference type="NCBI Taxonomy" id="412755"/>
    <lineage>
        <taxon>unclassified sequences</taxon>
        <taxon>metagenomes</taxon>
        <taxon>ecological metagenomes</taxon>
    </lineage>
</organism>
<dbReference type="EMBL" id="AYSL01000462">
    <property type="protein sequence ID" value="KTF07571.1"/>
    <property type="molecule type" value="Genomic_DNA"/>
</dbReference>
<sequence length="36" mass="4231">MTMGFSARNVFFKLIDLLFKLTYFINIHTAIAQFAF</sequence>
<gene>
    <name evidence="1" type="ORF">MGSAQ_000933</name>
</gene>
<dbReference type="AlphaFoldDB" id="A0A1B6NW59"/>
<protein>
    <submittedName>
        <fullName evidence="1">Uncharacterized protein</fullName>
    </submittedName>
</protein>
<accession>A0A1B6NW59</accession>
<name>A0A1B6NW59_9ZZZZ</name>
<proteinExistence type="predicted"/>
<comment type="caution">
    <text evidence="1">The sequence shown here is derived from an EMBL/GenBank/DDBJ whole genome shotgun (WGS) entry which is preliminary data.</text>
</comment>
<reference evidence="1" key="1">
    <citation type="submission" date="2013-11" db="EMBL/GenBank/DDBJ databases">
        <title>Microbial diversity, functional groups and degradation webs in Northern and Southern Mediterranean and Red Sea marine crude oil polluted sites.</title>
        <authorList>
            <person name="Daffonchio D."/>
            <person name="Mapelli F."/>
            <person name="Ferrer M."/>
            <person name="Richter M."/>
            <person name="Cherif A."/>
            <person name="Malkawi H.I."/>
            <person name="Yakimov M.M."/>
            <person name="Abdel-Fattah Y.R."/>
            <person name="Blaghen M."/>
            <person name="Golyshin P.N."/>
            <person name="Kalogerakis N."/>
            <person name="Boon N."/>
            <person name="Magagnini M."/>
            <person name="Fava F."/>
        </authorList>
    </citation>
    <scope>NUCLEOTIDE SEQUENCE</scope>
</reference>